<evidence type="ECO:0000313" key="3">
    <source>
        <dbReference type="Proteomes" id="UP000658127"/>
    </source>
</evidence>
<feature type="region of interest" description="Disordered" evidence="1">
    <location>
        <begin position="1"/>
        <end position="21"/>
    </location>
</feature>
<name>A0ABQ2KFG3_9NOCA</name>
<feature type="region of interest" description="Disordered" evidence="1">
    <location>
        <begin position="46"/>
        <end position="71"/>
    </location>
</feature>
<protein>
    <submittedName>
        <fullName evidence="2">Uncharacterized protein</fullName>
    </submittedName>
</protein>
<feature type="compositionally biased region" description="Basic and acidic residues" evidence="1">
    <location>
        <begin position="50"/>
        <end position="64"/>
    </location>
</feature>
<reference evidence="3" key="1">
    <citation type="journal article" date="2019" name="Int. J. Syst. Evol. Microbiol.">
        <title>The Global Catalogue of Microorganisms (GCM) 10K type strain sequencing project: providing services to taxonomists for standard genome sequencing and annotation.</title>
        <authorList>
            <consortium name="The Broad Institute Genomics Platform"/>
            <consortium name="The Broad Institute Genome Sequencing Center for Infectious Disease"/>
            <person name="Wu L."/>
            <person name="Ma J."/>
        </authorList>
    </citation>
    <scope>NUCLEOTIDE SEQUENCE [LARGE SCALE GENOMIC DNA]</scope>
    <source>
        <strain evidence="3">CGMCC 4.7329</strain>
    </source>
</reference>
<proteinExistence type="predicted"/>
<feature type="compositionally biased region" description="Polar residues" evidence="1">
    <location>
        <begin position="1"/>
        <end position="17"/>
    </location>
</feature>
<evidence type="ECO:0000256" key="1">
    <source>
        <dbReference type="SAM" id="MobiDB-lite"/>
    </source>
</evidence>
<sequence length="87" mass="8931">MFTPCNNTVRPNPSTSAAPCARTGVNAAPGSALTGETPALAIIPTTSAETADHRTTCPHGDRPGPRSRRVPSIAIEIPRSTGGHAFI</sequence>
<dbReference type="EMBL" id="BMNE01000002">
    <property type="protein sequence ID" value="GGN77880.1"/>
    <property type="molecule type" value="Genomic_DNA"/>
</dbReference>
<accession>A0ABQ2KFG3</accession>
<keyword evidence="3" id="KW-1185">Reference proteome</keyword>
<comment type="caution">
    <text evidence="2">The sequence shown here is derived from an EMBL/GenBank/DDBJ whole genome shotgun (WGS) entry which is preliminary data.</text>
</comment>
<dbReference type="Proteomes" id="UP000658127">
    <property type="component" value="Unassembled WGS sequence"/>
</dbReference>
<gene>
    <name evidence="2" type="ORF">GCM10011610_24840</name>
</gene>
<organism evidence="2 3">
    <name type="scientific">Nocardia rhizosphaerihabitans</name>
    <dbReference type="NCBI Taxonomy" id="1691570"/>
    <lineage>
        <taxon>Bacteria</taxon>
        <taxon>Bacillati</taxon>
        <taxon>Actinomycetota</taxon>
        <taxon>Actinomycetes</taxon>
        <taxon>Mycobacteriales</taxon>
        <taxon>Nocardiaceae</taxon>
        <taxon>Nocardia</taxon>
    </lineage>
</organism>
<evidence type="ECO:0000313" key="2">
    <source>
        <dbReference type="EMBL" id="GGN77880.1"/>
    </source>
</evidence>